<dbReference type="Gene3D" id="3.30.530.20">
    <property type="match status" value="1"/>
</dbReference>
<evidence type="ECO:0000256" key="1">
    <source>
        <dbReference type="ARBA" id="ARBA00006817"/>
    </source>
</evidence>
<proteinExistence type="inferred from homology"/>
<gene>
    <name evidence="5" type="ORF">NCTC11212_02904</name>
    <name evidence="4" type="ORF">SAMN05421800_104165</name>
</gene>
<dbReference type="InterPro" id="IPR011256">
    <property type="entry name" value="Reg_factor_effector_dom_sf"/>
</dbReference>
<reference evidence="4 6" key="1">
    <citation type="submission" date="2017-02" db="EMBL/GenBank/DDBJ databases">
        <authorList>
            <person name="Varghese N."/>
            <person name="Submissions S."/>
        </authorList>
    </citation>
    <scope>NUCLEOTIDE SEQUENCE [LARGE SCALE GENOMIC DNA]</scope>
    <source>
        <strain evidence="4 6">DSM 16775</strain>
    </source>
</reference>
<feature type="domain" description="Activator of Hsp90 ATPase homologue 1/2-like C-terminal" evidence="3">
    <location>
        <begin position="55"/>
        <end position="191"/>
    </location>
</feature>
<dbReference type="InterPro" id="IPR023393">
    <property type="entry name" value="START-like_dom_sf"/>
</dbReference>
<protein>
    <submittedName>
        <fullName evidence="4">Activator of Hsp90 ATPase homolog 1-like protein</fullName>
    </submittedName>
</protein>
<name>A0AAX2IQB9_9FLAO</name>
<dbReference type="SUPFAM" id="SSF55136">
    <property type="entry name" value="Probable bacterial effector-binding domain"/>
    <property type="match status" value="1"/>
</dbReference>
<dbReference type="Pfam" id="PF08327">
    <property type="entry name" value="AHSA1"/>
    <property type="match status" value="1"/>
</dbReference>
<reference evidence="5 7" key="2">
    <citation type="submission" date="2018-06" db="EMBL/GenBank/DDBJ databases">
        <authorList>
            <consortium name="Pathogen Informatics"/>
            <person name="Doyle S."/>
        </authorList>
    </citation>
    <scope>NUCLEOTIDE SEQUENCE [LARGE SCALE GENOMIC DNA]</scope>
    <source>
        <strain evidence="5 7">NCTC11212</strain>
    </source>
</reference>
<comment type="caution">
    <text evidence="5">The sequence shown here is derived from an EMBL/GenBank/DDBJ whole genome shotgun (WGS) entry which is preliminary data.</text>
</comment>
<evidence type="ECO:0000313" key="5">
    <source>
        <dbReference type="EMBL" id="SQA91273.1"/>
    </source>
</evidence>
<comment type="similarity">
    <text evidence="1">Belongs to the AHA1 family.</text>
</comment>
<accession>A0AAX2IQB9</accession>
<feature type="transmembrane region" description="Helical" evidence="2">
    <location>
        <begin position="20"/>
        <end position="42"/>
    </location>
</feature>
<keyword evidence="2" id="KW-0812">Transmembrane</keyword>
<organism evidence="5 7">
    <name type="scientific">Chryseobacterium balustinum</name>
    <dbReference type="NCBI Taxonomy" id="246"/>
    <lineage>
        <taxon>Bacteria</taxon>
        <taxon>Pseudomonadati</taxon>
        <taxon>Bacteroidota</taxon>
        <taxon>Flavobacteriia</taxon>
        <taxon>Flavobacteriales</taxon>
        <taxon>Weeksellaceae</taxon>
        <taxon>Chryseobacterium group</taxon>
        <taxon>Chryseobacterium</taxon>
    </lineage>
</organism>
<evidence type="ECO:0000313" key="6">
    <source>
        <dbReference type="Proteomes" id="UP000190669"/>
    </source>
</evidence>
<dbReference type="Proteomes" id="UP000190669">
    <property type="component" value="Unassembled WGS sequence"/>
</dbReference>
<evidence type="ECO:0000259" key="3">
    <source>
        <dbReference type="Pfam" id="PF08327"/>
    </source>
</evidence>
<evidence type="ECO:0000313" key="7">
    <source>
        <dbReference type="Proteomes" id="UP000251937"/>
    </source>
</evidence>
<keyword evidence="2" id="KW-0472">Membrane</keyword>
<keyword evidence="2" id="KW-1133">Transmembrane helix</keyword>
<sequence>MAKDIGHFFYLYYFCVMRFFKIIAVIVVLLVGAYAASMYYFVDESKEFTIEKEVDYPLEKVFNQFNNLQNFTRWNNFFSSSKTITIDYYSPYEGKGSAISYDDPKSKDGGEMFIRYENPNKTLRYQLFEDEDENPTLIDVKFTAVSAEKTKITWYVHTPKLSVLSRAQNFWTEDKFADNIEKSMLNLKNVLGNKVEKDNQLAAIKYDSLMVEKEEAKMILGINVSTSNKKDALYKNIVMNYNKVNNFVTMDLGKKNDEVGYPVLITDADNFKDNEVSYFFGIPLSKKIGVTDNNFNFRSISPTENYVMYYKGSYPGRIKAIQQLIQKAKKDEMRYGDVYQTFIEPPVDGQDVNLKLSLSVYR</sequence>
<evidence type="ECO:0000313" key="4">
    <source>
        <dbReference type="EMBL" id="SKB61951.1"/>
    </source>
</evidence>
<dbReference type="AlphaFoldDB" id="A0AAX2IQB9"/>
<dbReference type="EMBL" id="UAVR01000014">
    <property type="protein sequence ID" value="SQA91273.1"/>
    <property type="molecule type" value="Genomic_DNA"/>
</dbReference>
<keyword evidence="6" id="KW-1185">Reference proteome</keyword>
<dbReference type="SUPFAM" id="SSF55961">
    <property type="entry name" value="Bet v1-like"/>
    <property type="match status" value="1"/>
</dbReference>
<dbReference type="EMBL" id="FUZE01000004">
    <property type="protein sequence ID" value="SKB61951.1"/>
    <property type="molecule type" value="Genomic_DNA"/>
</dbReference>
<evidence type="ECO:0000256" key="2">
    <source>
        <dbReference type="SAM" id="Phobius"/>
    </source>
</evidence>
<dbReference type="InterPro" id="IPR013538">
    <property type="entry name" value="ASHA1/2-like_C"/>
</dbReference>
<dbReference type="Proteomes" id="UP000251937">
    <property type="component" value="Unassembled WGS sequence"/>
</dbReference>